<keyword evidence="7" id="KW-0539">Nucleus</keyword>
<dbReference type="GO" id="GO:0005730">
    <property type="term" value="C:nucleolus"/>
    <property type="evidence" value="ECO:0007669"/>
    <property type="project" value="UniProtKB-SubCell"/>
</dbReference>
<keyword evidence="6" id="KW-0508">mRNA splicing</keyword>
<reference evidence="9 10" key="1">
    <citation type="submission" date="2022-12" db="EMBL/GenBank/DDBJ databases">
        <title>Chromosome-level genome assembly of true bugs.</title>
        <authorList>
            <person name="Ma L."/>
            <person name="Li H."/>
        </authorList>
    </citation>
    <scope>NUCLEOTIDE SEQUENCE [LARGE SCALE GENOMIC DNA]</scope>
    <source>
        <strain evidence="9">Lab_2022b</strain>
    </source>
</reference>
<keyword evidence="5" id="KW-0507">mRNA processing</keyword>
<evidence type="ECO:0000256" key="6">
    <source>
        <dbReference type="ARBA" id="ARBA00023187"/>
    </source>
</evidence>
<sequence length="156" mass="18327">MEKCENLSENSDKSLKKSKKHKKKSKKRRKRYTSTSSNDSSTDSSSSDRHRKKSRKKKLKKVKKKNPKKQIGPEVPNNLEDVSIKRMAPETKEQWEERQKVIRKVYDEQTGRYRLIKGDGEVLEEIVSKDRHKEINRQATIGDGQYFQSKLPQPKV</sequence>
<name>A0AAW1DBU7_9HEMI</name>
<evidence type="ECO:0000313" key="9">
    <source>
        <dbReference type="EMBL" id="KAK9505989.1"/>
    </source>
</evidence>
<evidence type="ECO:0000256" key="5">
    <source>
        <dbReference type="ARBA" id="ARBA00022664"/>
    </source>
</evidence>
<protein>
    <recommendedName>
        <fullName evidence="4">ADP-ribosylation factor-like protein 6-interacting protein 4</fullName>
    </recommendedName>
</protein>
<keyword evidence="10" id="KW-1185">Reference proteome</keyword>
<comment type="caution">
    <text evidence="9">The sequence shown here is derived from an EMBL/GenBank/DDBJ whole genome shotgun (WGS) entry which is preliminary data.</text>
</comment>
<dbReference type="Pfam" id="PF10500">
    <property type="entry name" value="SR-25"/>
    <property type="match status" value="1"/>
</dbReference>
<feature type="compositionally biased region" description="Basic residues" evidence="8">
    <location>
        <begin position="49"/>
        <end position="68"/>
    </location>
</feature>
<dbReference type="GO" id="GO:0006397">
    <property type="term" value="P:mRNA processing"/>
    <property type="evidence" value="ECO:0007669"/>
    <property type="project" value="UniProtKB-KW"/>
</dbReference>
<dbReference type="GO" id="GO:0008380">
    <property type="term" value="P:RNA splicing"/>
    <property type="evidence" value="ECO:0007669"/>
    <property type="project" value="UniProtKB-KW"/>
</dbReference>
<evidence type="ECO:0000256" key="2">
    <source>
        <dbReference type="ARBA" id="ARBA00004604"/>
    </source>
</evidence>
<dbReference type="GO" id="GO:0016607">
    <property type="term" value="C:nuclear speck"/>
    <property type="evidence" value="ECO:0007669"/>
    <property type="project" value="UniProtKB-SubCell"/>
</dbReference>
<evidence type="ECO:0000256" key="7">
    <source>
        <dbReference type="ARBA" id="ARBA00023242"/>
    </source>
</evidence>
<comment type="subcellular location">
    <subcellularLocation>
        <location evidence="1">Nucleus speckle</location>
    </subcellularLocation>
    <subcellularLocation>
        <location evidence="2">Nucleus</location>
        <location evidence="2">Nucleolus</location>
    </subcellularLocation>
</comment>
<evidence type="ECO:0000256" key="1">
    <source>
        <dbReference type="ARBA" id="ARBA00004324"/>
    </source>
</evidence>
<dbReference type="Proteomes" id="UP001461498">
    <property type="component" value="Unassembled WGS sequence"/>
</dbReference>
<evidence type="ECO:0000256" key="8">
    <source>
        <dbReference type="SAM" id="MobiDB-lite"/>
    </source>
</evidence>
<dbReference type="AlphaFoldDB" id="A0AAW1DBU7"/>
<evidence type="ECO:0000256" key="4">
    <source>
        <dbReference type="ARBA" id="ARBA00017993"/>
    </source>
</evidence>
<dbReference type="InterPro" id="IPR019532">
    <property type="entry name" value="Nucl_RNA-splicing_assoc_SR-25"/>
</dbReference>
<organism evidence="9 10">
    <name type="scientific">Rhynocoris fuscipes</name>
    <dbReference type="NCBI Taxonomy" id="488301"/>
    <lineage>
        <taxon>Eukaryota</taxon>
        <taxon>Metazoa</taxon>
        <taxon>Ecdysozoa</taxon>
        <taxon>Arthropoda</taxon>
        <taxon>Hexapoda</taxon>
        <taxon>Insecta</taxon>
        <taxon>Pterygota</taxon>
        <taxon>Neoptera</taxon>
        <taxon>Paraneoptera</taxon>
        <taxon>Hemiptera</taxon>
        <taxon>Heteroptera</taxon>
        <taxon>Panheteroptera</taxon>
        <taxon>Cimicomorpha</taxon>
        <taxon>Reduviidae</taxon>
        <taxon>Harpactorinae</taxon>
        <taxon>Harpactorini</taxon>
        <taxon>Rhynocoris</taxon>
    </lineage>
</organism>
<feature type="compositionally biased region" description="Basic residues" evidence="8">
    <location>
        <begin position="16"/>
        <end position="32"/>
    </location>
</feature>
<feature type="compositionally biased region" description="Basic and acidic residues" evidence="8">
    <location>
        <begin position="1"/>
        <end position="15"/>
    </location>
</feature>
<proteinExistence type="inferred from homology"/>
<accession>A0AAW1DBU7</accession>
<evidence type="ECO:0000313" key="10">
    <source>
        <dbReference type="Proteomes" id="UP001461498"/>
    </source>
</evidence>
<gene>
    <name evidence="9" type="ORF">O3M35_008008</name>
</gene>
<comment type="similarity">
    <text evidence="3">Belongs to the ARL6IP4 family.</text>
</comment>
<feature type="compositionally biased region" description="Basic and acidic residues" evidence="8">
    <location>
        <begin position="82"/>
        <end position="95"/>
    </location>
</feature>
<feature type="region of interest" description="Disordered" evidence="8">
    <location>
        <begin position="1"/>
        <end position="95"/>
    </location>
</feature>
<feature type="compositionally biased region" description="Low complexity" evidence="8">
    <location>
        <begin position="33"/>
        <end position="45"/>
    </location>
</feature>
<dbReference type="EMBL" id="JAPXFL010000005">
    <property type="protein sequence ID" value="KAK9505989.1"/>
    <property type="molecule type" value="Genomic_DNA"/>
</dbReference>
<evidence type="ECO:0000256" key="3">
    <source>
        <dbReference type="ARBA" id="ARBA00006852"/>
    </source>
</evidence>